<dbReference type="InParanoid" id="A0A409W7M0"/>
<keyword evidence="3" id="KW-0732">Signal</keyword>
<accession>A0A409W7M0</accession>
<keyword evidence="2" id="KW-0812">Transmembrane</keyword>
<dbReference type="OrthoDB" id="10404240at2759"/>
<evidence type="ECO:0000256" key="2">
    <source>
        <dbReference type="SAM" id="Phobius"/>
    </source>
</evidence>
<feature type="transmembrane region" description="Helical" evidence="2">
    <location>
        <begin position="326"/>
        <end position="343"/>
    </location>
</feature>
<name>A0A409W7M0_9AGAR</name>
<feature type="region of interest" description="Disordered" evidence="1">
    <location>
        <begin position="114"/>
        <end position="165"/>
    </location>
</feature>
<dbReference type="AlphaFoldDB" id="A0A409W7M0"/>
<keyword evidence="2" id="KW-1133">Transmembrane helix</keyword>
<evidence type="ECO:0000256" key="3">
    <source>
        <dbReference type="SAM" id="SignalP"/>
    </source>
</evidence>
<dbReference type="Proteomes" id="UP000284842">
    <property type="component" value="Unassembled WGS sequence"/>
</dbReference>
<evidence type="ECO:0000256" key="1">
    <source>
        <dbReference type="SAM" id="MobiDB-lite"/>
    </source>
</evidence>
<feature type="chain" id="PRO_5019022076" description="GPI anchored protein" evidence="3">
    <location>
        <begin position="22"/>
        <end position="345"/>
    </location>
</feature>
<dbReference type="STRING" id="181874.A0A409W7M0"/>
<proteinExistence type="predicted"/>
<comment type="caution">
    <text evidence="4">The sequence shown here is derived from an EMBL/GenBank/DDBJ whole genome shotgun (WGS) entry which is preliminary data.</text>
</comment>
<evidence type="ECO:0000313" key="4">
    <source>
        <dbReference type="EMBL" id="PPQ74539.1"/>
    </source>
</evidence>
<dbReference type="EMBL" id="NHTK01005746">
    <property type="protein sequence ID" value="PPQ74539.1"/>
    <property type="molecule type" value="Genomic_DNA"/>
</dbReference>
<evidence type="ECO:0008006" key="6">
    <source>
        <dbReference type="Google" id="ProtNLM"/>
    </source>
</evidence>
<gene>
    <name evidence="4" type="ORF">CVT24_000107</name>
</gene>
<evidence type="ECO:0000313" key="5">
    <source>
        <dbReference type="Proteomes" id="UP000284842"/>
    </source>
</evidence>
<organism evidence="4 5">
    <name type="scientific">Panaeolus cyanescens</name>
    <dbReference type="NCBI Taxonomy" id="181874"/>
    <lineage>
        <taxon>Eukaryota</taxon>
        <taxon>Fungi</taxon>
        <taxon>Dikarya</taxon>
        <taxon>Basidiomycota</taxon>
        <taxon>Agaricomycotina</taxon>
        <taxon>Agaricomycetes</taxon>
        <taxon>Agaricomycetidae</taxon>
        <taxon>Agaricales</taxon>
        <taxon>Agaricineae</taxon>
        <taxon>Galeropsidaceae</taxon>
        <taxon>Panaeolus</taxon>
    </lineage>
</organism>
<keyword evidence="2" id="KW-0472">Membrane</keyword>
<feature type="signal peptide" evidence="3">
    <location>
        <begin position="1"/>
        <end position="21"/>
    </location>
</feature>
<feature type="compositionally biased region" description="Low complexity" evidence="1">
    <location>
        <begin position="140"/>
        <end position="149"/>
    </location>
</feature>
<sequence>MFLQQAGLALYLLAGVPLSLAVSTEFRALRAPMLTRADSSIDGLLNKRQTANCPAPGFTCQRNFCCQGRDYTCCSTGVCCWPDTYCSIGDDGNMGCCDNGSICRGSAGPPISSTVPNTNTRATPTSAPTNVGSGGGGGPSVTTPTVSGSRPTLLNSPLPTRGREMINVGPTERTVTYSPGHWTEVDSPCQPGLRAMRTTTARASFMFILEEGGKWGLDGYLNAHAVDASWEMYANGEMIWPFSTNTARQCSFEDFFVLPNMVSNSGLGQNTGPINFTVLVMPPGGSNNPFAPSSVSTMEFVFNELVLEKRKDLLGGGAMSLMKPSFPVIMGSVVTSILAYILYSF</sequence>
<keyword evidence="5" id="KW-1185">Reference proteome</keyword>
<reference evidence="4 5" key="1">
    <citation type="journal article" date="2018" name="Evol. Lett.">
        <title>Horizontal gene cluster transfer increased hallucinogenic mushroom diversity.</title>
        <authorList>
            <person name="Reynolds H.T."/>
            <person name="Vijayakumar V."/>
            <person name="Gluck-Thaler E."/>
            <person name="Korotkin H.B."/>
            <person name="Matheny P.B."/>
            <person name="Slot J.C."/>
        </authorList>
    </citation>
    <scope>NUCLEOTIDE SEQUENCE [LARGE SCALE GENOMIC DNA]</scope>
    <source>
        <strain evidence="4 5">2629</strain>
    </source>
</reference>
<feature type="compositionally biased region" description="Polar residues" evidence="1">
    <location>
        <begin position="114"/>
        <end position="127"/>
    </location>
</feature>
<protein>
    <recommendedName>
        <fullName evidence="6">GPI anchored protein</fullName>
    </recommendedName>
</protein>